<dbReference type="AlphaFoldDB" id="A0A9P6VUZ7"/>
<feature type="region of interest" description="Disordered" evidence="1">
    <location>
        <begin position="63"/>
        <end position="82"/>
    </location>
</feature>
<dbReference type="Proteomes" id="UP000750334">
    <property type="component" value="Unassembled WGS sequence"/>
</dbReference>
<evidence type="ECO:0000313" key="2">
    <source>
        <dbReference type="EMBL" id="KAG0654506.1"/>
    </source>
</evidence>
<name>A0A9P6VUZ7_MAUEX</name>
<protein>
    <submittedName>
        <fullName evidence="2">Uncharacterized protein</fullName>
    </submittedName>
</protein>
<feature type="region of interest" description="Disordered" evidence="1">
    <location>
        <begin position="1"/>
        <end position="29"/>
    </location>
</feature>
<organism evidence="2 3">
    <name type="scientific">Maudiozyma exigua</name>
    <name type="common">Yeast</name>
    <name type="synonym">Kazachstania exigua</name>
    <dbReference type="NCBI Taxonomy" id="34358"/>
    <lineage>
        <taxon>Eukaryota</taxon>
        <taxon>Fungi</taxon>
        <taxon>Dikarya</taxon>
        <taxon>Ascomycota</taxon>
        <taxon>Saccharomycotina</taxon>
        <taxon>Saccharomycetes</taxon>
        <taxon>Saccharomycetales</taxon>
        <taxon>Saccharomycetaceae</taxon>
        <taxon>Maudiozyma</taxon>
    </lineage>
</organism>
<evidence type="ECO:0000313" key="3">
    <source>
        <dbReference type="Proteomes" id="UP000750334"/>
    </source>
</evidence>
<comment type="caution">
    <text evidence="2">The sequence shown here is derived from an EMBL/GenBank/DDBJ whole genome shotgun (WGS) entry which is preliminary data.</text>
</comment>
<keyword evidence="3" id="KW-1185">Reference proteome</keyword>
<dbReference type="EMBL" id="PUHR01000338">
    <property type="protein sequence ID" value="KAG0654506.1"/>
    <property type="molecule type" value="Genomic_DNA"/>
</dbReference>
<proteinExistence type="predicted"/>
<reference evidence="2 3" key="1">
    <citation type="submission" date="2020-11" db="EMBL/GenBank/DDBJ databases">
        <title>Kefir isolates.</title>
        <authorList>
            <person name="Marcisauskas S."/>
            <person name="Kim Y."/>
            <person name="Blasche S."/>
        </authorList>
    </citation>
    <scope>NUCLEOTIDE SEQUENCE [LARGE SCALE GENOMIC DNA]</scope>
    <source>
        <strain evidence="2 3">OG2</strain>
    </source>
</reference>
<sequence>MDISTNVGDETFVPPQSSSYDTSCSTQPITTDSTLGGNDITSSNIHNPTISNVLTNLTFSLSDSTSSNELTPNNGSHSSAPLTNLFGTRTAIRYTSYIVTTSDTNDAENKSSSVLIYTSDSGTIDGPEPDITVDNYSDSAETSATLNSEIENDVLSSSRVFISTS</sequence>
<accession>A0A9P6VUZ7</accession>
<gene>
    <name evidence="2" type="ORF">C6P45_003358</name>
</gene>
<evidence type="ECO:0000256" key="1">
    <source>
        <dbReference type="SAM" id="MobiDB-lite"/>
    </source>
</evidence>